<dbReference type="Gene3D" id="1.20.5.190">
    <property type="match status" value="1"/>
</dbReference>
<dbReference type="CDD" id="cd23767">
    <property type="entry name" value="IQCD"/>
    <property type="match status" value="1"/>
</dbReference>
<organism evidence="2 3">
    <name type="scientific">Pycnococcus provasolii</name>
    <dbReference type="NCBI Taxonomy" id="41880"/>
    <lineage>
        <taxon>Eukaryota</taxon>
        <taxon>Viridiplantae</taxon>
        <taxon>Chlorophyta</taxon>
        <taxon>Pseudoscourfieldiophyceae</taxon>
        <taxon>Pseudoscourfieldiales</taxon>
        <taxon>Pycnococcaceae</taxon>
        <taxon>Pycnococcus</taxon>
    </lineage>
</organism>
<dbReference type="OrthoDB" id="4447at2759"/>
<protein>
    <recommendedName>
        <fullName evidence="4">DUF4110 domain-containing protein</fullName>
    </recommendedName>
</protein>
<dbReference type="PROSITE" id="PS50096">
    <property type="entry name" value="IQ"/>
    <property type="match status" value="1"/>
</dbReference>
<dbReference type="Gene3D" id="2.120.10.80">
    <property type="entry name" value="Kelch-type beta propeller"/>
    <property type="match status" value="2"/>
</dbReference>
<reference evidence="2" key="1">
    <citation type="submission" date="2020-10" db="EMBL/GenBank/DDBJ databases">
        <title>Unveiling of a novel bifunctional photoreceptor, Dualchrome1, isolated from a cosmopolitan green alga.</title>
        <authorList>
            <person name="Suzuki S."/>
            <person name="Kawachi M."/>
        </authorList>
    </citation>
    <scope>NUCLEOTIDE SEQUENCE</scope>
    <source>
        <strain evidence="2">NIES 2893</strain>
    </source>
</reference>
<feature type="compositionally biased region" description="Basic and acidic residues" evidence="1">
    <location>
        <begin position="30"/>
        <end position="41"/>
    </location>
</feature>
<name>A0A830HAV4_9CHLO</name>
<evidence type="ECO:0000313" key="3">
    <source>
        <dbReference type="Proteomes" id="UP000660262"/>
    </source>
</evidence>
<dbReference type="InterPro" id="IPR000048">
    <property type="entry name" value="IQ_motif_EF-hand-BS"/>
</dbReference>
<feature type="region of interest" description="Disordered" evidence="1">
    <location>
        <begin position="293"/>
        <end position="320"/>
    </location>
</feature>
<dbReference type="Proteomes" id="UP000660262">
    <property type="component" value="Unassembled WGS sequence"/>
</dbReference>
<dbReference type="InterPro" id="IPR052588">
    <property type="entry name" value="Kelch_domain_protein"/>
</dbReference>
<feature type="compositionally biased region" description="Acidic residues" evidence="1">
    <location>
        <begin position="576"/>
        <end position="603"/>
    </location>
</feature>
<dbReference type="PANTHER" id="PTHR46063:SF1">
    <property type="entry name" value="KELCH DOMAIN-CONTAINING PROTEIN 4"/>
    <property type="match status" value="1"/>
</dbReference>
<dbReference type="SUPFAM" id="SSF117281">
    <property type="entry name" value="Kelch motif"/>
    <property type="match status" value="1"/>
</dbReference>
<feature type="region of interest" description="Disordered" evidence="1">
    <location>
        <begin position="1"/>
        <end position="42"/>
    </location>
</feature>
<feature type="compositionally biased region" description="Acidic residues" evidence="1">
    <location>
        <begin position="311"/>
        <end position="320"/>
    </location>
</feature>
<dbReference type="PANTHER" id="PTHR46063">
    <property type="entry name" value="KELCH DOMAIN-CONTAINING PROTEIN"/>
    <property type="match status" value="1"/>
</dbReference>
<dbReference type="AlphaFoldDB" id="A0A830HAV4"/>
<keyword evidence="3" id="KW-1185">Reference proteome</keyword>
<comment type="caution">
    <text evidence="2">The sequence shown here is derived from an EMBL/GenBank/DDBJ whole genome shotgun (WGS) entry which is preliminary data.</text>
</comment>
<feature type="region of interest" description="Disordered" evidence="1">
    <location>
        <begin position="569"/>
        <end position="612"/>
    </location>
</feature>
<sequence length="612" mass="67436">MGGGRDKRKKNRPNAAKPSGAAKTLAKTQKASEKAARRLESREDDIDAALAAIALEQARAKEPTVTVEEISEPPSRRLAASFVSYAGSGSGDTPSTAFARHPCILMLGGEWYDVEKDKVRVYGELYRYRTDKGTWARANFAGKDVAPMPRSSHQCVIHKHQMYVFGGEFTSPNQAKFHHFRDLWRLDLRELKWEQLPTAKHGPTGRSGHRCVQYKGYMIMFGGFFDNGKEVRYYDECWALHLESATWTLLSGGAGNAKLALAAGTGPAARSACQVFISEDTLYVYGGYHKEKASAAPSSSKSGGGRGNQGGDDEDDDDFLDIGRGVTHADMWSLDLKAALPSTEKGASKEEVASSSVVRWERIKRQGMAPGPRAGCAMVLHRTRAVHFGGVLDTEAKGGEVLISEFFNELYAFQLKTKRWFPLASDRTAEQEQVQREQRQEQMDAAGQPIRADEHAVRAATTIQSHYRGYAVRKAIHIYRIGGVTSELLYSPGCGLAPKRAVRPVGRCNAMLALQGNLLFLYGGMVEVRGKKGDDREVALDDFWVLDVAKLDGWRRLAKGTFTADDLRGCEGHEWDNDDDDDDDDDGDSDSDDSDDSDDDDEPPMPVPLRGV</sequence>
<dbReference type="EMBL" id="BNJQ01000006">
    <property type="protein sequence ID" value="GHP03782.1"/>
    <property type="molecule type" value="Genomic_DNA"/>
</dbReference>
<gene>
    <name evidence="2" type="ORF">PPROV_000253700</name>
</gene>
<accession>A0A830HAV4</accession>
<evidence type="ECO:0000313" key="2">
    <source>
        <dbReference type="EMBL" id="GHP03782.1"/>
    </source>
</evidence>
<proteinExistence type="predicted"/>
<dbReference type="Pfam" id="PF24681">
    <property type="entry name" value="Kelch_KLHDC2_KLHL20_DRC7"/>
    <property type="match status" value="1"/>
</dbReference>
<dbReference type="Pfam" id="PF00612">
    <property type="entry name" value="IQ"/>
    <property type="match status" value="1"/>
</dbReference>
<dbReference type="InterPro" id="IPR015915">
    <property type="entry name" value="Kelch-typ_b-propeller"/>
</dbReference>
<feature type="compositionally biased region" description="Basic residues" evidence="1">
    <location>
        <begin position="1"/>
        <end position="12"/>
    </location>
</feature>
<evidence type="ECO:0000256" key="1">
    <source>
        <dbReference type="SAM" id="MobiDB-lite"/>
    </source>
</evidence>
<evidence type="ECO:0008006" key="4">
    <source>
        <dbReference type="Google" id="ProtNLM"/>
    </source>
</evidence>